<accession>A0A383DZ64</accession>
<protein>
    <submittedName>
        <fullName evidence="1">Uncharacterized protein</fullName>
    </submittedName>
</protein>
<organism evidence="1">
    <name type="scientific">marine metagenome</name>
    <dbReference type="NCBI Taxonomy" id="408172"/>
    <lineage>
        <taxon>unclassified sequences</taxon>
        <taxon>metagenomes</taxon>
        <taxon>ecological metagenomes</taxon>
    </lineage>
</organism>
<evidence type="ECO:0000313" key="1">
    <source>
        <dbReference type="EMBL" id="SVE49857.1"/>
    </source>
</evidence>
<dbReference type="AlphaFoldDB" id="A0A383DZ64"/>
<proteinExistence type="predicted"/>
<sequence>MAKALIIAYFLNYFMANMYMPDGVLTTSKKQKFIESSILSISSFVNL</sequence>
<dbReference type="EMBL" id="UINC01221494">
    <property type="protein sequence ID" value="SVE49857.1"/>
    <property type="molecule type" value="Genomic_DNA"/>
</dbReference>
<name>A0A383DZ64_9ZZZZ</name>
<reference evidence="1" key="1">
    <citation type="submission" date="2018-05" db="EMBL/GenBank/DDBJ databases">
        <authorList>
            <person name="Lanie J.A."/>
            <person name="Ng W.-L."/>
            <person name="Kazmierczak K.M."/>
            <person name="Andrzejewski T.M."/>
            <person name="Davidsen T.M."/>
            <person name="Wayne K.J."/>
            <person name="Tettelin H."/>
            <person name="Glass J.I."/>
            <person name="Rusch D."/>
            <person name="Podicherti R."/>
            <person name="Tsui H.-C.T."/>
            <person name="Winkler M.E."/>
        </authorList>
    </citation>
    <scope>NUCLEOTIDE SEQUENCE</scope>
</reference>
<gene>
    <name evidence="1" type="ORF">METZ01_LOCUS502711</name>
</gene>